<protein>
    <submittedName>
        <fullName evidence="1">Uncharacterized protein</fullName>
    </submittedName>
</protein>
<comment type="caution">
    <text evidence="1">The sequence shown here is derived from an EMBL/GenBank/DDBJ whole genome shotgun (WGS) entry which is preliminary data.</text>
</comment>
<dbReference type="Proteomes" id="UP001172386">
    <property type="component" value="Unassembled WGS sequence"/>
</dbReference>
<accession>A0ACC2ZUD5</accession>
<reference evidence="1" key="1">
    <citation type="submission" date="2022-10" db="EMBL/GenBank/DDBJ databases">
        <title>Culturing micro-colonial fungi from biological soil crusts in the Mojave desert and describing Neophaeococcomyces mojavensis, and introducing the new genera and species Taxawa tesnikishii.</title>
        <authorList>
            <person name="Kurbessoian T."/>
            <person name="Stajich J.E."/>
        </authorList>
    </citation>
    <scope>NUCLEOTIDE SEQUENCE</scope>
    <source>
        <strain evidence="1">JES_112</strain>
    </source>
</reference>
<proteinExistence type="predicted"/>
<evidence type="ECO:0000313" key="2">
    <source>
        <dbReference type="Proteomes" id="UP001172386"/>
    </source>
</evidence>
<gene>
    <name evidence="1" type="ORF">H2198_009455</name>
</gene>
<evidence type="ECO:0000313" key="1">
    <source>
        <dbReference type="EMBL" id="KAJ9651270.1"/>
    </source>
</evidence>
<name>A0ACC2ZUD5_9EURO</name>
<dbReference type="EMBL" id="JAPDRQ010000268">
    <property type="protein sequence ID" value="KAJ9651270.1"/>
    <property type="molecule type" value="Genomic_DNA"/>
</dbReference>
<organism evidence="1 2">
    <name type="scientific">Neophaeococcomyces mojaviensis</name>
    <dbReference type="NCBI Taxonomy" id="3383035"/>
    <lineage>
        <taxon>Eukaryota</taxon>
        <taxon>Fungi</taxon>
        <taxon>Dikarya</taxon>
        <taxon>Ascomycota</taxon>
        <taxon>Pezizomycotina</taxon>
        <taxon>Eurotiomycetes</taxon>
        <taxon>Chaetothyriomycetidae</taxon>
        <taxon>Chaetothyriales</taxon>
        <taxon>Chaetothyriales incertae sedis</taxon>
        <taxon>Neophaeococcomyces</taxon>
    </lineage>
</organism>
<keyword evidence="2" id="KW-1185">Reference proteome</keyword>
<sequence>MSSKSAVANLNQMASGTRTSPRKRPRATDDQESPNKKRAVDFEVQPGSRAGRSRKSTTQLPLSRASTAADHPPQSNEITFHPPVPLSNTINGEPETKQKKRKLGAKDKANKSSPFKGKGIVGRVSVAGVNFNSSDSPAKINRRRGKANGVRVISTNFPTNPLDILNAHPIQVTELARQNATNKAQTTTRLGSARKLASLGPDRNSDTTEAVRISEHQGRDMESQTEESSESDAGEEEQDRASAEEIPASAADKERDGDDMREEDAELEPSADRESAAPGPQRRRKGRTPRTQEEVQQREQKRKAQKEAEERRRKEDMEEASKAQQEEFDKFKEKFGRGLGRAAEEVGGTDTWKVMGAGALTIRDMAPRKREMDTSRAQSIWRKLLFLDEAFQLLEDNGEYSLQNEEAARTALRDLEARSTLDILHPKRDQQQRGDPTVVELYQQIIPKLVFLLKKVLLGRYVDGLSAVGSREILTLTEAGMQLCKIAMEWEPKPSALSSGTRRAVHNHINPNLRIIRNCITERIQFEEHVSEQQQRVKKLAQDQRESRERKLKLWAERQQRFASNHAVSHSHHAERRTKESDVVDIDDIEEVRPTQRLQGEERPRAHRQATEEIPAPDPTTQWTREEDEALLDGLQEHPDGDRFGQILDTCPQLSDKDIFQLMARAQFHKQNNIKAIVAAEKRGDSCFDWLSSV</sequence>